<dbReference type="AlphaFoldDB" id="A0A9D3ADS6"/>
<dbReference type="InterPro" id="IPR014048">
    <property type="entry name" value="MethylDNA_cys_MeTrfase_DNA-bd"/>
</dbReference>
<protein>
    <submittedName>
        <fullName evidence="9">MGMT family protein</fullName>
    </submittedName>
</protein>
<evidence type="ECO:0000256" key="3">
    <source>
        <dbReference type="ARBA" id="ARBA00022679"/>
    </source>
</evidence>
<evidence type="ECO:0000256" key="4">
    <source>
        <dbReference type="ARBA" id="ARBA00022763"/>
    </source>
</evidence>
<dbReference type="InterPro" id="IPR036217">
    <property type="entry name" value="MethylDNA_cys_MeTrfase_DNAb"/>
</dbReference>
<dbReference type="InterPro" id="IPR036388">
    <property type="entry name" value="WH-like_DNA-bd_sf"/>
</dbReference>
<reference evidence="9" key="2">
    <citation type="submission" date="2021-09" db="EMBL/GenBank/DDBJ databases">
        <authorList>
            <person name="Gilroy R."/>
        </authorList>
    </citation>
    <scope>NUCLEOTIDE SEQUENCE</scope>
    <source>
        <strain evidence="9">USAMLcec12-2067</strain>
    </source>
</reference>
<dbReference type="Gene3D" id="1.10.10.10">
    <property type="entry name" value="Winged helix-like DNA-binding domain superfamily/Winged helix DNA-binding domain"/>
    <property type="match status" value="1"/>
</dbReference>
<comment type="catalytic activity">
    <reaction evidence="1">
        <text>a 4-O-methyl-thymidine in DNA + L-cysteinyl-[protein] = a thymidine in DNA + S-methyl-L-cysteinyl-[protein]</text>
        <dbReference type="Rhea" id="RHEA:53428"/>
        <dbReference type="Rhea" id="RHEA-COMP:10131"/>
        <dbReference type="Rhea" id="RHEA-COMP:10132"/>
        <dbReference type="Rhea" id="RHEA-COMP:13555"/>
        <dbReference type="Rhea" id="RHEA-COMP:13556"/>
        <dbReference type="ChEBI" id="CHEBI:29950"/>
        <dbReference type="ChEBI" id="CHEBI:82612"/>
        <dbReference type="ChEBI" id="CHEBI:137386"/>
        <dbReference type="ChEBI" id="CHEBI:137387"/>
        <dbReference type="EC" id="2.1.1.63"/>
    </reaction>
</comment>
<evidence type="ECO:0000313" key="10">
    <source>
        <dbReference type="Proteomes" id="UP000789325"/>
    </source>
</evidence>
<evidence type="ECO:0000256" key="7">
    <source>
        <dbReference type="SAM" id="MobiDB-lite"/>
    </source>
</evidence>
<keyword evidence="2" id="KW-0489">Methyltransferase</keyword>
<dbReference type="Pfam" id="PF01035">
    <property type="entry name" value="DNA_binding_1"/>
    <property type="match status" value="1"/>
</dbReference>
<name>A0A9D3ADS6_9ACTN</name>
<proteinExistence type="predicted"/>
<sequence>MALRSKEERGGGSGSAAGAGGDGGAAGTDARGGSPRGGGLIEMDETFYERVYVQVRKVPAGSVCTYGDIAALAGYPGAAREVGLAMSRVQRAWNLPCHRIVNAKGTLAPSYAFGGKDRQRALLEAEGVPFLDSDTIDMPRARWPRPEPPDPSQQQLDLGI</sequence>
<accession>A0A9D3ADS6</accession>
<dbReference type="PANTHER" id="PTHR42942:SF1">
    <property type="entry name" value="ALKYLTRANSFERASE-LIKE PROTEIN 1"/>
    <property type="match status" value="1"/>
</dbReference>
<keyword evidence="5" id="KW-0234">DNA repair</keyword>
<evidence type="ECO:0000256" key="6">
    <source>
        <dbReference type="ARBA" id="ARBA00049348"/>
    </source>
</evidence>
<dbReference type="Proteomes" id="UP000789325">
    <property type="component" value="Unassembled WGS sequence"/>
</dbReference>
<dbReference type="PANTHER" id="PTHR42942">
    <property type="entry name" value="6-O-METHYLGUANINE DNA METHYLTRANSFERASE"/>
    <property type="match status" value="1"/>
</dbReference>
<dbReference type="GO" id="GO:0006281">
    <property type="term" value="P:DNA repair"/>
    <property type="evidence" value="ECO:0007669"/>
    <property type="project" value="UniProtKB-KW"/>
</dbReference>
<feature type="domain" description="Methylated-DNA-[protein]-cysteine S-methyltransferase DNA binding" evidence="8">
    <location>
        <begin position="47"/>
        <end position="128"/>
    </location>
</feature>
<gene>
    <name evidence="9" type="ORF">K8V16_10135</name>
</gene>
<feature type="compositionally biased region" description="Gly residues" evidence="7">
    <location>
        <begin position="11"/>
        <end position="26"/>
    </location>
</feature>
<feature type="region of interest" description="Disordered" evidence="7">
    <location>
        <begin position="1"/>
        <end position="38"/>
    </location>
</feature>
<reference evidence="9" key="1">
    <citation type="journal article" date="2021" name="PeerJ">
        <title>Extensive microbial diversity within the chicken gut microbiome revealed by metagenomics and culture.</title>
        <authorList>
            <person name="Gilroy R."/>
            <person name="Ravi A."/>
            <person name="Getino M."/>
            <person name="Pursley I."/>
            <person name="Horton D.L."/>
            <person name="Alikhan N.F."/>
            <person name="Baker D."/>
            <person name="Gharbi K."/>
            <person name="Hall N."/>
            <person name="Watson M."/>
            <person name="Adriaenssens E.M."/>
            <person name="Foster-Nyarko E."/>
            <person name="Jarju S."/>
            <person name="Secka A."/>
            <person name="Antonio M."/>
            <person name="Oren A."/>
            <person name="Chaudhuri R.R."/>
            <person name="La Ragione R."/>
            <person name="Hildebrand F."/>
            <person name="Pallen M.J."/>
        </authorList>
    </citation>
    <scope>NUCLEOTIDE SEQUENCE</scope>
    <source>
        <strain evidence="9">USAMLcec12-2067</strain>
    </source>
</reference>
<keyword evidence="4" id="KW-0227">DNA damage</keyword>
<dbReference type="InterPro" id="IPR052520">
    <property type="entry name" value="ATL_DNA_repair"/>
</dbReference>
<dbReference type="GO" id="GO:0032259">
    <property type="term" value="P:methylation"/>
    <property type="evidence" value="ECO:0007669"/>
    <property type="project" value="UniProtKB-KW"/>
</dbReference>
<keyword evidence="3" id="KW-0808">Transferase</keyword>
<dbReference type="SUPFAM" id="SSF46767">
    <property type="entry name" value="Methylated DNA-protein cysteine methyltransferase, C-terminal domain"/>
    <property type="match status" value="1"/>
</dbReference>
<dbReference type="EMBL" id="DYZL01000204">
    <property type="protein sequence ID" value="HJH44133.1"/>
    <property type="molecule type" value="Genomic_DNA"/>
</dbReference>
<organism evidence="9 10">
    <name type="scientific">Rubneribacter badeniensis</name>
    <dbReference type="NCBI Taxonomy" id="2070688"/>
    <lineage>
        <taxon>Bacteria</taxon>
        <taxon>Bacillati</taxon>
        <taxon>Actinomycetota</taxon>
        <taxon>Coriobacteriia</taxon>
        <taxon>Eggerthellales</taxon>
        <taxon>Eggerthellaceae</taxon>
        <taxon>Rubneribacter</taxon>
    </lineage>
</organism>
<evidence type="ECO:0000256" key="5">
    <source>
        <dbReference type="ARBA" id="ARBA00023204"/>
    </source>
</evidence>
<dbReference type="NCBIfam" id="TIGR00589">
    <property type="entry name" value="ogt"/>
    <property type="match status" value="1"/>
</dbReference>
<dbReference type="InterPro" id="IPR001497">
    <property type="entry name" value="MethylDNA_cys_MeTrfase_AS"/>
</dbReference>
<evidence type="ECO:0000256" key="2">
    <source>
        <dbReference type="ARBA" id="ARBA00022603"/>
    </source>
</evidence>
<evidence type="ECO:0000259" key="8">
    <source>
        <dbReference type="Pfam" id="PF01035"/>
    </source>
</evidence>
<evidence type="ECO:0000256" key="1">
    <source>
        <dbReference type="ARBA" id="ARBA00001286"/>
    </source>
</evidence>
<dbReference type="GO" id="GO:0003908">
    <property type="term" value="F:methylated-DNA-[protein]-cysteine S-methyltransferase activity"/>
    <property type="evidence" value="ECO:0007669"/>
    <property type="project" value="UniProtKB-EC"/>
</dbReference>
<feature type="compositionally biased region" description="Basic and acidic residues" evidence="7">
    <location>
        <begin position="1"/>
        <end position="10"/>
    </location>
</feature>
<feature type="region of interest" description="Disordered" evidence="7">
    <location>
        <begin position="134"/>
        <end position="160"/>
    </location>
</feature>
<dbReference type="PROSITE" id="PS00374">
    <property type="entry name" value="MGMT"/>
    <property type="match status" value="1"/>
</dbReference>
<dbReference type="CDD" id="cd06445">
    <property type="entry name" value="ATase"/>
    <property type="match status" value="1"/>
</dbReference>
<evidence type="ECO:0000313" key="9">
    <source>
        <dbReference type="EMBL" id="HJH44133.1"/>
    </source>
</evidence>
<comment type="caution">
    <text evidence="9">The sequence shown here is derived from an EMBL/GenBank/DDBJ whole genome shotgun (WGS) entry which is preliminary data.</text>
</comment>
<feature type="compositionally biased region" description="Basic and acidic residues" evidence="7">
    <location>
        <begin position="137"/>
        <end position="148"/>
    </location>
</feature>
<comment type="catalytic activity">
    <reaction evidence="6">
        <text>a 6-O-methyl-2'-deoxyguanosine in DNA + L-cysteinyl-[protein] = S-methyl-L-cysteinyl-[protein] + a 2'-deoxyguanosine in DNA</text>
        <dbReference type="Rhea" id="RHEA:24000"/>
        <dbReference type="Rhea" id="RHEA-COMP:10131"/>
        <dbReference type="Rhea" id="RHEA-COMP:10132"/>
        <dbReference type="Rhea" id="RHEA-COMP:11367"/>
        <dbReference type="Rhea" id="RHEA-COMP:11368"/>
        <dbReference type="ChEBI" id="CHEBI:29950"/>
        <dbReference type="ChEBI" id="CHEBI:82612"/>
        <dbReference type="ChEBI" id="CHEBI:85445"/>
        <dbReference type="ChEBI" id="CHEBI:85448"/>
        <dbReference type="EC" id="2.1.1.63"/>
    </reaction>
</comment>